<protein>
    <submittedName>
        <fullName evidence="5">ABC transporter ATP-binding protein</fullName>
    </submittedName>
</protein>
<name>A0A3P3U3G1_9BACL</name>
<organism evidence="5 6">
    <name type="scientific">Paenibacillus oralis</name>
    <dbReference type="NCBI Taxonomy" id="2490856"/>
    <lineage>
        <taxon>Bacteria</taxon>
        <taxon>Bacillati</taxon>
        <taxon>Bacillota</taxon>
        <taxon>Bacilli</taxon>
        <taxon>Bacillales</taxon>
        <taxon>Paenibacillaceae</taxon>
        <taxon>Paenibacillus</taxon>
    </lineage>
</organism>
<keyword evidence="2" id="KW-0547">Nucleotide-binding</keyword>
<dbReference type="GO" id="GO:0005524">
    <property type="term" value="F:ATP binding"/>
    <property type="evidence" value="ECO:0007669"/>
    <property type="project" value="UniProtKB-KW"/>
</dbReference>
<gene>
    <name evidence="5" type="ORF">EHV15_19600</name>
</gene>
<dbReference type="GO" id="GO:0055085">
    <property type="term" value="P:transmembrane transport"/>
    <property type="evidence" value="ECO:0007669"/>
    <property type="project" value="UniProtKB-ARBA"/>
</dbReference>
<dbReference type="InterPro" id="IPR050319">
    <property type="entry name" value="ABC_transp_ATP-bind"/>
</dbReference>
<evidence type="ECO:0000259" key="4">
    <source>
        <dbReference type="PROSITE" id="PS50893"/>
    </source>
</evidence>
<accession>A0A3P3U3G1</accession>
<evidence type="ECO:0000313" key="6">
    <source>
        <dbReference type="Proteomes" id="UP000267017"/>
    </source>
</evidence>
<dbReference type="OrthoDB" id="9802264at2"/>
<dbReference type="InterPro" id="IPR003593">
    <property type="entry name" value="AAA+_ATPase"/>
</dbReference>
<dbReference type="InterPro" id="IPR003439">
    <property type="entry name" value="ABC_transporter-like_ATP-bd"/>
</dbReference>
<keyword evidence="6" id="KW-1185">Reference proteome</keyword>
<dbReference type="PANTHER" id="PTHR43776">
    <property type="entry name" value="TRANSPORT ATP-BINDING PROTEIN"/>
    <property type="match status" value="1"/>
</dbReference>
<dbReference type="PANTHER" id="PTHR43776:SF8">
    <property type="entry name" value="ABC TRANSPORTER, ATP-BINDING PROTEIN"/>
    <property type="match status" value="1"/>
</dbReference>
<dbReference type="SUPFAM" id="SSF52540">
    <property type="entry name" value="P-loop containing nucleoside triphosphate hydrolases"/>
    <property type="match status" value="1"/>
</dbReference>
<dbReference type="PROSITE" id="PS50893">
    <property type="entry name" value="ABC_TRANSPORTER_2"/>
    <property type="match status" value="1"/>
</dbReference>
<dbReference type="CDD" id="cd03257">
    <property type="entry name" value="ABC_NikE_OppD_transporters"/>
    <property type="match status" value="1"/>
</dbReference>
<keyword evidence="3 5" id="KW-0067">ATP-binding</keyword>
<dbReference type="Proteomes" id="UP000267017">
    <property type="component" value="Unassembled WGS sequence"/>
</dbReference>
<dbReference type="GO" id="GO:0016887">
    <property type="term" value="F:ATP hydrolysis activity"/>
    <property type="evidence" value="ECO:0007669"/>
    <property type="project" value="InterPro"/>
</dbReference>
<reference evidence="5 6" key="1">
    <citation type="submission" date="2018-11" db="EMBL/GenBank/DDBJ databases">
        <title>Genome sequencing of Paenibacillus sp. KCOM 3021 (= ChDC PVNT-B20).</title>
        <authorList>
            <person name="Kook J.-K."/>
            <person name="Park S.-N."/>
            <person name="Lim Y.K."/>
        </authorList>
    </citation>
    <scope>NUCLEOTIDE SEQUENCE [LARGE SCALE GENOMIC DNA]</scope>
    <source>
        <strain evidence="5 6">KCOM 3021</strain>
    </source>
</reference>
<evidence type="ECO:0000256" key="2">
    <source>
        <dbReference type="ARBA" id="ARBA00022741"/>
    </source>
</evidence>
<dbReference type="SMART" id="SM00382">
    <property type="entry name" value="AAA"/>
    <property type="match status" value="1"/>
</dbReference>
<dbReference type="AlphaFoldDB" id="A0A3P3U3G1"/>
<sequence length="285" mass="32081">MNIQNNYAGTDRKDSLAKEVPARMLEVGQLFKEMNGRQILNDINFAIEDGGSLAIVGESGSGKSTLAQLIMALKQPTSGQIIFNGQHLPRKGIKAYKAWYRDIQIVFQNTASTLNPALSLFQCLEEPLKNFTTLNRAERKNRILEYLGKVGLREELLRYRPGKLSGGQYQRACLAKALIIHPKLLICDEIVSNLDIVLQQRIIELLKSIQREQGLSLLFITHDLSLVPGLCNDILVMKDGKKIEQFHTSDLHNESARDAYTIALLKSTEMLETKWMIWKESGPSS</sequence>
<feature type="domain" description="ABC transporter" evidence="4">
    <location>
        <begin position="25"/>
        <end position="264"/>
    </location>
</feature>
<keyword evidence="1" id="KW-0813">Transport</keyword>
<comment type="caution">
    <text evidence="5">The sequence shown here is derived from an EMBL/GenBank/DDBJ whole genome shotgun (WGS) entry which is preliminary data.</text>
</comment>
<dbReference type="InterPro" id="IPR027417">
    <property type="entry name" value="P-loop_NTPase"/>
</dbReference>
<proteinExistence type="predicted"/>
<dbReference type="EMBL" id="RRCN01000001">
    <property type="protein sequence ID" value="RRJ64877.1"/>
    <property type="molecule type" value="Genomic_DNA"/>
</dbReference>
<evidence type="ECO:0000313" key="5">
    <source>
        <dbReference type="EMBL" id="RRJ64877.1"/>
    </source>
</evidence>
<evidence type="ECO:0000256" key="3">
    <source>
        <dbReference type="ARBA" id="ARBA00022840"/>
    </source>
</evidence>
<dbReference type="Gene3D" id="3.40.50.300">
    <property type="entry name" value="P-loop containing nucleotide triphosphate hydrolases"/>
    <property type="match status" value="1"/>
</dbReference>
<dbReference type="Pfam" id="PF00005">
    <property type="entry name" value="ABC_tran"/>
    <property type="match status" value="1"/>
</dbReference>
<evidence type="ECO:0000256" key="1">
    <source>
        <dbReference type="ARBA" id="ARBA00022448"/>
    </source>
</evidence>